<organism evidence="1 2">
    <name type="scientific">Hamiltosporidium tvaerminnensis</name>
    <dbReference type="NCBI Taxonomy" id="1176355"/>
    <lineage>
        <taxon>Eukaryota</taxon>
        <taxon>Fungi</taxon>
        <taxon>Fungi incertae sedis</taxon>
        <taxon>Microsporidia</taxon>
        <taxon>Dubosqiidae</taxon>
        <taxon>Hamiltosporidium</taxon>
    </lineage>
</organism>
<accession>A0A4Q9KXQ0</accession>
<gene>
    <name evidence="1" type="ORF">CWI37_1246p0020</name>
</gene>
<dbReference type="VEuPathDB" id="MicrosporidiaDB:CWI37_1246p0020"/>
<name>A0A4Q9KXQ0_9MICR</name>
<protein>
    <submittedName>
        <fullName evidence="1">Uncharacterized protein</fullName>
    </submittedName>
</protein>
<dbReference type="Proteomes" id="UP000292362">
    <property type="component" value="Unassembled WGS sequence"/>
</dbReference>
<dbReference type="AlphaFoldDB" id="A0A4Q9KXQ0"/>
<evidence type="ECO:0000313" key="1">
    <source>
        <dbReference type="EMBL" id="TBT99703.1"/>
    </source>
</evidence>
<proteinExistence type="predicted"/>
<sequence>MVEGVSHMSMVEGGVSQMSMVEGGVSNMSMVEGVSKGVLVTPLIINTLSVKIHMIKSLLVTNL</sequence>
<comment type="caution">
    <text evidence="1">The sequence shown here is derived from an EMBL/GenBank/DDBJ whole genome shotgun (WGS) entry which is preliminary data.</text>
</comment>
<reference evidence="1 2" key="1">
    <citation type="submission" date="2017-12" db="EMBL/GenBank/DDBJ databases">
        <authorList>
            <person name="Pombert J.-F."/>
            <person name="Haag K.L."/>
            <person name="Ebert D."/>
        </authorList>
    </citation>
    <scope>NUCLEOTIDE SEQUENCE [LARGE SCALE GENOMIC DNA]</scope>
    <source>
        <strain evidence="1">FI-OER-3-3</strain>
    </source>
</reference>
<evidence type="ECO:0000313" key="2">
    <source>
        <dbReference type="Proteomes" id="UP000292362"/>
    </source>
</evidence>
<dbReference type="EMBL" id="PITJ01001246">
    <property type="protein sequence ID" value="TBT99703.1"/>
    <property type="molecule type" value="Genomic_DNA"/>
</dbReference>